<dbReference type="InterPro" id="IPR057326">
    <property type="entry name" value="KR_dom"/>
</dbReference>
<protein>
    <submittedName>
        <fullName evidence="6">SDR family oxidoreductase</fullName>
        <ecNumber evidence="6">1.1.-.-</ecNumber>
    </submittedName>
</protein>
<dbReference type="PRINTS" id="PR00081">
    <property type="entry name" value="GDHRDH"/>
</dbReference>
<keyword evidence="3" id="KW-0520">NAD</keyword>
<accession>A0ABZ0LZY0</accession>
<evidence type="ECO:0000313" key="7">
    <source>
        <dbReference type="Proteomes" id="UP001301731"/>
    </source>
</evidence>
<dbReference type="NCBIfam" id="NF005559">
    <property type="entry name" value="PRK07231.1"/>
    <property type="match status" value="1"/>
</dbReference>
<organism evidence="6 7">
    <name type="scientific">Streptomyces solicathayae</name>
    <dbReference type="NCBI Taxonomy" id="3081768"/>
    <lineage>
        <taxon>Bacteria</taxon>
        <taxon>Bacillati</taxon>
        <taxon>Actinomycetota</taxon>
        <taxon>Actinomycetes</taxon>
        <taxon>Kitasatosporales</taxon>
        <taxon>Streptomycetaceae</taxon>
        <taxon>Streptomyces</taxon>
    </lineage>
</organism>
<evidence type="ECO:0000313" key="6">
    <source>
        <dbReference type="EMBL" id="WOX25061.1"/>
    </source>
</evidence>
<dbReference type="PRINTS" id="PR00080">
    <property type="entry name" value="SDRFAMILY"/>
</dbReference>
<sequence length="275" mass="28446">MAPTLLAGTDTPGRRARCPDMTNGASGRLTDRACVITGAASGIGRATAERFLREGARVVAADLDGERLGRLFAGRDGVVTVVGDVAREDDARRMVAAAVESYGRIDVLVANAGVIPLLDVVEATADDWDRVMAVDGRGMFLTCKYAIEAMAGQEGGGAIVCTSSISGMAGQARQAVYGPAKFVASGLTKHLAVEWAARGIRVNAVAPGTIETERVAAARVEPGGPEYLDEVARAHPMARFGTPEEVAAAILFLASDEASFVTGAILPVDGGYLAQ</sequence>
<dbReference type="PANTHER" id="PTHR24321:SF8">
    <property type="entry name" value="ESTRADIOL 17-BETA-DEHYDROGENASE 8-RELATED"/>
    <property type="match status" value="1"/>
</dbReference>
<dbReference type="Gene3D" id="3.40.50.720">
    <property type="entry name" value="NAD(P)-binding Rossmann-like Domain"/>
    <property type="match status" value="1"/>
</dbReference>
<dbReference type="SMART" id="SM00822">
    <property type="entry name" value="PKS_KR"/>
    <property type="match status" value="1"/>
</dbReference>
<dbReference type="GO" id="GO:0016491">
    <property type="term" value="F:oxidoreductase activity"/>
    <property type="evidence" value="ECO:0007669"/>
    <property type="project" value="UniProtKB-KW"/>
</dbReference>
<dbReference type="CDD" id="cd05233">
    <property type="entry name" value="SDR_c"/>
    <property type="match status" value="1"/>
</dbReference>
<reference evidence="6 7" key="1">
    <citation type="submission" date="2023-10" db="EMBL/GenBank/DDBJ databases">
        <title>The genome sequence of Streptomyces sp. HUAS YS2.</title>
        <authorList>
            <person name="Mo P."/>
        </authorList>
    </citation>
    <scope>NUCLEOTIDE SEQUENCE [LARGE SCALE GENOMIC DNA]</scope>
    <source>
        <strain evidence="6 7">HUAS YS2</strain>
    </source>
</reference>
<comment type="similarity">
    <text evidence="1">Belongs to the short-chain dehydrogenases/reductases (SDR) family.</text>
</comment>
<keyword evidence="7" id="KW-1185">Reference proteome</keyword>
<dbReference type="PANTHER" id="PTHR24321">
    <property type="entry name" value="DEHYDROGENASES, SHORT CHAIN"/>
    <property type="match status" value="1"/>
</dbReference>
<dbReference type="SUPFAM" id="SSF51735">
    <property type="entry name" value="NAD(P)-binding Rossmann-fold domains"/>
    <property type="match status" value="1"/>
</dbReference>
<dbReference type="InterPro" id="IPR002347">
    <property type="entry name" value="SDR_fam"/>
</dbReference>
<dbReference type="RefSeq" id="WP_318107505.1">
    <property type="nucleotide sequence ID" value="NZ_CP137573.1"/>
</dbReference>
<gene>
    <name evidence="6" type="ORF">R2D22_28215</name>
</gene>
<feature type="region of interest" description="Disordered" evidence="4">
    <location>
        <begin position="1"/>
        <end position="24"/>
    </location>
</feature>
<evidence type="ECO:0000256" key="1">
    <source>
        <dbReference type="ARBA" id="ARBA00006484"/>
    </source>
</evidence>
<dbReference type="EC" id="1.1.-.-" evidence="6"/>
<dbReference type="EMBL" id="CP137573">
    <property type="protein sequence ID" value="WOX25061.1"/>
    <property type="molecule type" value="Genomic_DNA"/>
</dbReference>
<evidence type="ECO:0000256" key="2">
    <source>
        <dbReference type="ARBA" id="ARBA00023002"/>
    </source>
</evidence>
<evidence type="ECO:0000256" key="3">
    <source>
        <dbReference type="ARBA" id="ARBA00023027"/>
    </source>
</evidence>
<name>A0ABZ0LZY0_9ACTN</name>
<evidence type="ECO:0000259" key="5">
    <source>
        <dbReference type="SMART" id="SM00822"/>
    </source>
</evidence>
<evidence type="ECO:0000256" key="4">
    <source>
        <dbReference type="SAM" id="MobiDB-lite"/>
    </source>
</evidence>
<proteinExistence type="inferred from homology"/>
<keyword evidence="2 6" id="KW-0560">Oxidoreductase</keyword>
<feature type="domain" description="Ketoreductase" evidence="5">
    <location>
        <begin position="32"/>
        <end position="213"/>
    </location>
</feature>
<dbReference type="InterPro" id="IPR036291">
    <property type="entry name" value="NAD(P)-bd_dom_sf"/>
</dbReference>
<dbReference type="Proteomes" id="UP001301731">
    <property type="component" value="Chromosome"/>
</dbReference>
<dbReference type="Pfam" id="PF13561">
    <property type="entry name" value="adh_short_C2"/>
    <property type="match status" value="1"/>
</dbReference>